<evidence type="ECO:0000259" key="3">
    <source>
        <dbReference type="Pfam" id="PF00501"/>
    </source>
</evidence>
<dbReference type="Gene3D" id="3.30.300.30">
    <property type="match status" value="1"/>
</dbReference>
<dbReference type="InterPro" id="IPR045851">
    <property type="entry name" value="AMP-bd_C_sf"/>
</dbReference>
<name>A0A2V5LCQ2_9MICC</name>
<dbReference type="PANTHER" id="PTHR43352">
    <property type="entry name" value="ACETYL-COA SYNTHETASE"/>
    <property type="match status" value="1"/>
</dbReference>
<dbReference type="EMBL" id="QJVD01000002">
    <property type="protein sequence ID" value="PYI69461.1"/>
    <property type="molecule type" value="Genomic_DNA"/>
</dbReference>
<evidence type="ECO:0000256" key="1">
    <source>
        <dbReference type="ARBA" id="ARBA00022598"/>
    </source>
</evidence>
<protein>
    <submittedName>
        <fullName evidence="5">2-aminobenzoate-CoA ligase</fullName>
    </submittedName>
</protein>
<dbReference type="Proteomes" id="UP000247832">
    <property type="component" value="Unassembled WGS sequence"/>
</dbReference>
<dbReference type="Pfam" id="PF13193">
    <property type="entry name" value="AMP-binding_C"/>
    <property type="match status" value="1"/>
</dbReference>
<comment type="caution">
    <text evidence="5">The sequence shown here is derived from an EMBL/GenBank/DDBJ whole genome shotgun (WGS) entry which is preliminary data.</text>
</comment>
<organism evidence="5 6">
    <name type="scientific">Arthrobacter livingstonensis</name>
    <dbReference type="NCBI Taxonomy" id="670078"/>
    <lineage>
        <taxon>Bacteria</taxon>
        <taxon>Bacillati</taxon>
        <taxon>Actinomycetota</taxon>
        <taxon>Actinomycetes</taxon>
        <taxon>Micrococcales</taxon>
        <taxon>Micrococcaceae</taxon>
        <taxon>Arthrobacter</taxon>
    </lineage>
</organism>
<feature type="region of interest" description="Disordered" evidence="2">
    <location>
        <begin position="545"/>
        <end position="565"/>
    </location>
</feature>
<evidence type="ECO:0000256" key="2">
    <source>
        <dbReference type="SAM" id="MobiDB-lite"/>
    </source>
</evidence>
<dbReference type="PANTHER" id="PTHR43352:SF1">
    <property type="entry name" value="ANTHRANILATE--COA LIGASE"/>
    <property type="match status" value="1"/>
</dbReference>
<dbReference type="PROSITE" id="PS00455">
    <property type="entry name" value="AMP_BINDING"/>
    <property type="match status" value="1"/>
</dbReference>
<dbReference type="InterPro" id="IPR000873">
    <property type="entry name" value="AMP-dep_synth/lig_dom"/>
</dbReference>
<dbReference type="SUPFAM" id="SSF56801">
    <property type="entry name" value="Acetyl-CoA synthetase-like"/>
    <property type="match status" value="1"/>
</dbReference>
<dbReference type="InterPro" id="IPR025110">
    <property type="entry name" value="AMP-bd_C"/>
</dbReference>
<keyword evidence="6" id="KW-1185">Reference proteome</keyword>
<proteinExistence type="predicted"/>
<dbReference type="GO" id="GO:0044550">
    <property type="term" value="P:secondary metabolite biosynthetic process"/>
    <property type="evidence" value="ECO:0007669"/>
    <property type="project" value="TreeGrafter"/>
</dbReference>
<dbReference type="InterPro" id="IPR042099">
    <property type="entry name" value="ANL_N_sf"/>
</dbReference>
<dbReference type="Gene3D" id="3.40.50.12780">
    <property type="entry name" value="N-terminal domain of ligase-like"/>
    <property type="match status" value="1"/>
</dbReference>
<dbReference type="RefSeq" id="WP_110499603.1">
    <property type="nucleotide sequence ID" value="NZ_QJVD01000002.1"/>
</dbReference>
<dbReference type="AlphaFoldDB" id="A0A2V5LCQ2"/>
<gene>
    <name evidence="5" type="ORF">CVV68_03480</name>
</gene>
<keyword evidence="1 5" id="KW-0436">Ligase</keyword>
<dbReference type="GO" id="GO:0016878">
    <property type="term" value="F:acid-thiol ligase activity"/>
    <property type="evidence" value="ECO:0007669"/>
    <property type="project" value="TreeGrafter"/>
</dbReference>
<feature type="domain" description="AMP-dependent synthetase/ligase" evidence="3">
    <location>
        <begin position="48"/>
        <end position="395"/>
    </location>
</feature>
<reference evidence="5 6" key="1">
    <citation type="submission" date="2018-05" db="EMBL/GenBank/DDBJ databases">
        <title>Genetic diversity of glacier-inhabiting Cryobacterium bacteria in China and description of Cryobacterium mengkeensis sp. nov. and Arthrobacter glacialis sp. nov.</title>
        <authorList>
            <person name="Liu Q."/>
            <person name="Xin Y.-H."/>
        </authorList>
    </citation>
    <scope>NUCLEOTIDE SEQUENCE [LARGE SCALE GENOMIC DNA]</scope>
    <source>
        <strain evidence="5 6">LI2</strain>
    </source>
</reference>
<evidence type="ECO:0000259" key="4">
    <source>
        <dbReference type="Pfam" id="PF13193"/>
    </source>
</evidence>
<dbReference type="InterPro" id="IPR020845">
    <property type="entry name" value="AMP-binding_CS"/>
</dbReference>
<dbReference type="Pfam" id="PF00501">
    <property type="entry name" value="AMP-binding"/>
    <property type="match status" value="1"/>
</dbReference>
<feature type="domain" description="AMP-binding enzyme C-terminal" evidence="4">
    <location>
        <begin position="449"/>
        <end position="527"/>
    </location>
</feature>
<sequence length="565" mass="60246">MTLSASAHLDTFTRDHLPPAESWPILEFTLPELQYPDRLNAATVLIDDAVAQFGAGRPALHTPDGPTWSYGELLKRANQVAQVLTDDFGVVPGNRVLLRGPNNPWIVAAWLGVLKAGAVVVTTMPMLRSAEISTLIELTGPAVAITDHRNATDLLTAVGEALPVMTYGADDDGDLTVRCAAKSGTFANVATAADDVALLGPTSGTTGTPKVTMHFHRDILANADTFARYLLKPTPEDVFAGSPPLAFTFGLGGLVVFPLRFGASALLTERATPVELAEAAAAANASILFTAPTAYRAILKEGRGELLQRLRIAVSAGEHLPKETWQHVHEETGLKLVDGIGATEMLHVFISAAGDDIHPGATGVPVPGYRAIILDAYGAEAAPNEAGRLAVIGPTGCRYLDDARQANYVHDGWNVTGDTFLKDDDGYFVYQARSDNMIVSSGYNIGAPEVEAAINEHPDVVENAVIARPDEERGSVVCAFVILRDGVAGDAAKRKELQDFVKATIAPYKYPRDVRFVSELPRNASGKLQHFRLREAMAGEREVQDAAPADAATPTMANAATTNFR</sequence>
<accession>A0A2V5LCQ2</accession>
<evidence type="ECO:0000313" key="5">
    <source>
        <dbReference type="EMBL" id="PYI69461.1"/>
    </source>
</evidence>
<evidence type="ECO:0000313" key="6">
    <source>
        <dbReference type="Proteomes" id="UP000247832"/>
    </source>
</evidence>
<dbReference type="OrthoDB" id="9803968at2"/>